<dbReference type="FunFam" id="2.10.110.30:FF:000002">
    <property type="entry name" value="Putative e3 ubiquitin-protein ligase ubr3"/>
    <property type="match status" value="1"/>
</dbReference>
<evidence type="ECO:0000256" key="8">
    <source>
        <dbReference type="ARBA" id="ARBA00046341"/>
    </source>
</evidence>
<dbReference type="Gramene" id="Kaladp0011s0669.1.v1.1">
    <property type="protein sequence ID" value="Kaladp0011s0669.1.v1.1"/>
    <property type="gene ID" value="Kaladp0011s0669.v1.1"/>
</dbReference>
<dbReference type="GO" id="GO:0005737">
    <property type="term" value="C:cytoplasm"/>
    <property type="evidence" value="ECO:0007669"/>
    <property type="project" value="TreeGrafter"/>
</dbReference>
<dbReference type="SMART" id="SM00396">
    <property type="entry name" value="ZnF_UBR1"/>
    <property type="match status" value="1"/>
</dbReference>
<dbReference type="PANTHER" id="PTHR21497:SF53">
    <property type="entry name" value="E3 UBIQUITIN-PROTEIN LIGASE PRT6"/>
    <property type="match status" value="1"/>
</dbReference>
<evidence type="ECO:0000256" key="3">
    <source>
        <dbReference type="ARBA" id="ARBA00022679"/>
    </source>
</evidence>
<dbReference type="GO" id="GO:0016567">
    <property type="term" value="P:protein ubiquitination"/>
    <property type="evidence" value="ECO:0007669"/>
    <property type="project" value="UniProtKB-UniRule"/>
</dbReference>
<dbReference type="InterPro" id="IPR044046">
    <property type="entry name" value="E3_ligase_UBR-like_C"/>
</dbReference>
<feature type="zinc finger region" description="UBR-type" evidence="9">
    <location>
        <begin position="115"/>
        <end position="185"/>
    </location>
</feature>
<proteinExistence type="inferred from homology"/>
<name>A0A7N0RI32_KALFE</name>
<dbReference type="InterPro" id="IPR055194">
    <property type="entry name" value="UBR1-like_WH"/>
</dbReference>
<comment type="pathway">
    <text evidence="2 10">Protein modification; protein ubiquitination.</text>
</comment>
<dbReference type="Pfam" id="PF22960">
    <property type="entry name" value="WHD_UBR1"/>
    <property type="match status" value="1"/>
</dbReference>
<reference evidence="12" key="1">
    <citation type="submission" date="2021-01" db="UniProtKB">
        <authorList>
            <consortium name="EnsemblPlants"/>
        </authorList>
    </citation>
    <scope>IDENTIFICATION</scope>
</reference>
<protein>
    <recommendedName>
        <fullName evidence="10">E3 ubiquitin-protein ligase</fullName>
        <ecNumber evidence="10">2.3.2.27</ecNumber>
    </recommendedName>
</protein>
<dbReference type="GO" id="GO:0000151">
    <property type="term" value="C:ubiquitin ligase complex"/>
    <property type="evidence" value="ECO:0007669"/>
    <property type="project" value="TreeGrafter"/>
</dbReference>
<dbReference type="UniPathway" id="UPA00143"/>
<dbReference type="Pfam" id="PF02207">
    <property type="entry name" value="zf-UBR"/>
    <property type="match status" value="1"/>
</dbReference>
<accession>A0A7N0RI32</accession>
<evidence type="ECO:0000256" key="7">
    <source>
        <dbReference type="ARBA" id="ARBA00022833"/>
    </source>
</evidence>
<keyword evidence="7 10" id="KW-0862">Zinc</keyword>
<evidence type="ECO:0000313" key="13">
    <source>
        <dbReference type="Proteomes" id="UP000594263"/>
    </source>
</evidence>
<dbReference type="EnsemblPlants" id="Kaladp0011s0669.2.v1.1">
    <property type="protein sequence ID" value="Kaladp0011s0669.2.v1.1"/>
    <property type="gene ID" value="Kaladp0011s0669.v1.1"/>
</dbReference>
<dbReference type="Gramene" id="Kaladp0011s0669.3.v1.1">
    <property type="protein sequence ID" value="Kaladp0011s0669.3.v1.1"/>
    <property type="gene ID" value="Kaladp0011s0669.v1.1"/>
</dbReference>
<keyword evidence="4 10" id="KW-0479">Metal-binding</keyword>
<feature type="domain" description="UBR-type" evidence="11">
    <location>
        <begin position="115"/>
        <end position="185"/>
    </location>
</feature>
<organism evidence="12 13">
    <name type="scientific">Kalanchoe fedtschenkoi</name>
    <name type="common">Lavender scallops</name>
    <name type="synonym">South American air plant</name>
    <dbReference type="NCBI Taxonomy" id="63787"/>
    <lineage>
        <taxon>Eukaryota</taxon>
        <taxon>Viridiplantae</taxon>
        <taxon>Streptophyta</taxon>
        <taxon>Embryophyta</taxon>
        <taxon>Tracheophyta</taxon>
        <taxon>Spermatophyta</taxon>
        <taxon>Magnoliopsida</taxon>
        <taxon>eudicotyledons</taxon>
        <taxon>Gunneridae</taxon>
        <taxon>Pentapetalae</taxon>
        <taxon>Saxifragales</taxon>
        <taxon>Crassulaceae</taxon>
        <taxon>Kalanchoe</taxon>
    </lineage>
</organism>
<dbReference type="PROSITE" id="PS51157">
    <property type="entry name" value="ZF_UBR"/>
    <property type="match status" value="1"/>
</dbReference>
<keyword evidence="3 10" id="KW-0808">Transferase</keyword>
<dbReference type="PANTHER" id="PTHR21497">
    <property type="entry name" value="UBIQUITIN LIGASE E3 ALPHA-RELATED"/>
    <property type="match status" value="1"/>
</dbReference>
<sequence>MMEIDSPSSSLTPRQLVLQRLIEHGVPEKVLSNFQSGLVAFIKENRLLKPEFVSVILPSDEEVVRDIPISEQSSSSSWLKDQFRECMVWLQWIMFEGDPGVILTTLANMSTGQRGVCGAVWGHNDIAYRCLTCELDPTCAICVPCFLNGNHENHDYSTIYTGGGCCDCGDVTAWKREGFCSNHKGADEIQPLPDDCAHTVGPVFDALLLHWQDKLLCAEEGTHQKTTSKSDQASEQRKIVSELTYAVVEMLLEFCRYSESLLSFVSEKMYSMGGLLDILLRAERQLANDSVKKLHELLLKLLGEPVFKYEFAKAFVKYYPSVIDESIKQSSDAVYKKYPLISTFAVQILTVPTLTPRLVKEMNLLDMFVGCLEDIFVSCAGEDGRIQLVKWNNLYDTTLRVIDDIRFVLSHDDVPKYVVSDRKCILKTWVRLLGFMQGMDPQKRETGIHVEDENDHMHLPFILDYYIALVHSLLVDGAYSREVSEDTVWHACDIELNDGESSRHAKVGRVSRESSVCSATGKSNIVPQSSIAVQTDKDRPLSVPLSSIWLASESLRAIENWLEVDIPSEDLLNVFSPTSEFSPGSNFVAFKRTLSKFRKGNYIFQRFSRLKEPSRRKTLSFRSILPASSGMESGLCEKLLPEGSGSEMECDTEASANKSMEVDSTADSGVLHVLSLSEWPYLEYDVSSQAISLHIPLHRLLSSMLLRGLRQLYGESVVPQTTVSVSYEPLPETLNFFGNFFGSSHPCGFSAFLMEHPVRIRVFCAQVYAGMWKRNGDAAVVSCELYRTTRWSEQSMELDLFLLQCCAALAPTDHFVKRIVERFGLSNYLTLNLEKSIENEPALIQEMLALLIQIVTERRFCGMTTAECLKRELFQRLSVGDATRSQLVKSLPRDLCKSNQIQEILDNIASYSDPSGLKQGMYSLRASFWKELDLYHPRWNPKDLQVAEERYLRVCGVSALTAQCPRWTKIYNPLSEVAKVATCRTALQIVRAVLYYAVFTELTESPAPDCVLLSALHLLALGLDICAQQRKSSDTSGLIPLLAFAGEKIACEPSKSFGEQSLLSLLVLLMRTRKKDDSASMVEADNCDISSFIGTLLKKFAELEAECMTVLRKLTPELVDHLFHSENKDANISIPVAVDNKDRKVKARERQAAILAKMKAEQFKFLASIDASDSAELTCSSSGQIRDNARSVAEESVNDICSLCHDQTSTISISFLVHLQKSRLVSFVENGHPSWICHQPDISGATCKQSERTSPSTSGSDIVSESLQLLQRAAAEFNSDVEIWDEAYLEYLRAQFPANKGPQLPLHCPMNGSLGSSELSESLEEKMYASVWEQVHDQIKNMKSTDIETESLRFGASHKSESVEASLRNKHTIGLLEDGVDHSSDETGSLSAERDRLSIYGDFGPIDCDGVFLSSCGHAVHQGCLDLYLSSLRERQSRRVAFEGGHILDLDQGEFLCPVCRLLANSVLPALPADFPDTYKQAVKPVTSLSHAFKRSDSGAGECFLSGVQKALFILQKTCAMINKDMILQDLLTKKNGREKTNVGPLLQSLYSLYIPGKKNRFSGQIGACHSSIMWDTLKYSLMSVEIAARTGKTSLTPTHSLDLLYGELKSSGEIALSSLIKIVDDIRSRDPRQTFLRFRGIQLLVESISMDHPVEASSPSGQRDNSINAGRHSELAMPYYDIRFWERTSDPILAHDPFSSFMWTLFCLPRPFLSCKESFTSLVHLFYIVCVTQTIATYHGKFQTDNNELSLQDCLIGDIIKFIRDSRVARQYFVSNYIDNMSSVYDGIRRMSFPFLRRCALLSKVLSSLTSGQQHDKSFYGDDMINLIDKDAELAEIQKLEHMYQIPSLDVVLKDKYLRSLVLKWLHHFESQFRDCGFQHYLSLTPAVPFKLMHLPHVYQDLLQRCIKQQCSDCNSTIEEPALCLLCGRLCSSLWKSCCSENRCETHAVTCGAGTGVYLLIRKTTILLQRCARQALWPSPYLDAFGEEDVDLRRGKPLFLNEERYAALCYMVASHGLDRSSKVLRQTSVGNYLMI</sequence>
<dbReference type="GO" id="GO:0071596">
    <property type="term" value="P:ubiquitin-dependent protein catabolic process via the N-end rule pathway"/>
    <property type="evidence" value="ECO:0007669"/>
    <property type="project" value="UniProtKB-UniRule"/>
</dbReference>
<dbReference type="OMA" id="GWYLWAS"/>
<dbReference type="EnsemblPlants" id="Kaladp0011s0669.3.v1.1">
    <property type="protein sequence ID" value="Kaladp0011s0669.3.v1.1"/>
    <property type="gene ID" value="Kaladp0011s0669.v1.1"/>
</dbReference>
<evidence type="ECO:0000256" key="1">
    <source>
        <dbReference type="ARBA" id="ARBA00000900"/>
    </source>
</evidence>
<dbReference type="Gramene" id="Kaladp0011s0669.2.v1.1">
    <property type="protein sequence ID" value="Kaladp0011s0669.2.v1.1"/>
    <property type="gene ID" value="Kaladp0011s0669.v1.1"/>
</dbReference>
<comment type="catalytic activity">
    <reaction evidence="1 10">
        <text>S-ubiquitinyl-[E2 ubiquitin-conjugating enzyme]-L-cysteine + [acceptor protein]-L-lysine = [E2 ubiquitin-conjugating enzyme]-L-cysteine + N(6)-ubiquitinyl-[acceptor protein]-L-lysine.</text>
        <dbReference type="EC" id="2.3.2.27"/>
    </reaction>
</comment>
<evidence type="ECO:0000256" key="6">
    <source>
        <dbReference type="ARBA" id="ARBA00022786"/>
    </source>
</evidence>
<dbReference type="CDD" id="cd16482">
    <property type="entry name" value="RING-H2_UBR1-like"/>
    <property type="match status" value="1"/>
</dbReference>
<dbReference type="Proteomes" id="UP000594263">
    <property type="component" value="Unplaced"/>
</dbReference>
<evidence type="ECO:0000313" key="12">
    <source>
        <dbReference type="EnsemblPlants" id="Kaladp0011s0669.1.v1.1"/>
    </source>
</evidence>
<evidence type="ECO:0000256" key="4">
    <source>
        <dbReference type="ARBA" id="ARBA00022723"/>
    </source>
</evidence>
<dbReference type="Gene3D" id="2.10.110.30">
    <property type="match status" value="1"/>
</dbReference>
<dbReference type="InterPro" id="IPR039164">
    <property type="entry name" value="UBR1-like"/>
</dbReference>
<keyword evidence="13" id="KW-1185">Reference proteome</keyword>
<evidence type="ECO:0000259" key="11">
    <source>
        <dbReference type="PROSITE" id="PS51157"/>
    </source>
</evidence>
<dbReference type="Pfam" id="PF18995">
    <property type="entry name" value="PRT6_C"/>
    <property type="match status" value="1"/>
</dbReference>
<evidence type="ECO:0000256" key="9">
    <source>
        <dbReference type="PROSITE-ProRule" id="PRU00508"/>
    </source>
</evidence>
<evidence type="ECO:0000256" key="5">
    <source>
        <dbReference type="ARBA" id="ARBA00022771"/>
    </source>
</evidence>
<dbReference type="GO" id="GO:0008270">
    <property type="term" value="F:zinc ion binding"/>
    <property type="evidence" value="ECO:0007669"/>
    <property type="project" value="UniProtKB-UniRule"/>
</dbReference>
<dbReference type="EnsemblPlants" id="Kaladp0011s0669.1.v1.1">
    <property type="protein sequence ID" value="Kaladp0011s0669.1.v1.1"/>
    <property type="gene ID" value="Kaladp0011s0669.v1.1"/>
</dbReference>
<evidence type="ECO:0000256" key="2">
    <source>
        <dbReference type="ARBA" id="ARBA00004906"/>
    </source>
</evidence>
<dbReference type="EC" id="2.3.2.27" evidence="10"/>
<dbReference type="Gene3D" id="1.10.10.2670">
    <property type="entry name" value="E3 ubiquitin-protein ligase"/>
    <property type="match status" value="1"/>
</dbReference>
<dbReference type="GO" id="GO:0061630">
    <property type="term" value="F:ubiquitin protein ligase activity"/>
    <property type="evidence" value="ECO:0007669"/>
    <property type="project" value="UniProtKB-UniRule"/>
</dbReference>
<keyword evidence="6 10" id="KW-0833">Ubl conjugation pathway</keyword>
<comment type="similarity">
    <text evidence="8 10">Belongs to the E3 ubiquitin-protein ligase UBR1-like family.</text>
</comment>
<keyword evidence="5 10" id="KW-0863">Zinc-finger</keyword>
<evidence type="ECO:0000256" key="10">
    <source>
        <dbReference type="RuleBase" id="RU366018"/>
    </source>
</evidence>
<dbReference type="CDD" id="cd19673">
    <property type="entry name" value="UBR-box_UBR3"/>
    <property type="match status" value="1"/>
</dbReference>
<dbReference type="InterPro" id="IPR003126">
    <property type="entry name" value="Znf_UBR"/>
</dbReference>
<comment type="function">
    <text evidence="10">Ubiquitin ligase protein which is a component of the N-end rule pathway. Recognizes and binds to proteins bearing specific N-terminal residues that are destabilizing according to the N-end rule, leading to their ubiquitination and subsequent degradation.</text>
</comment>
<dbReference type="InterPro" id="IPR042065">
    <property type="entry name" value="E3_ELL-like"/>
</dbReference>